<comment type="similarity">
    <text evidence="1 2">Belongs to the short-chain dehydrogenases/reductases (SDR) family.</text>
</comment>
<dbReference type="InterPro" id="IPR036291">
    <property type="entry name" value="NAD(P)-bd_dom_sf"/>
</dbReference>
<dbReference type="Proteomes" id="UP001500456">
    <property type="component" value="Unassembled WGS sequence"/>
</dbReference>
<comment type="caution">
    <text evidence="3">The sequence shown here is derived from an EMBL/GenBank/DDBJ whole genome shotgun (WGS) entry which is preliminary data.</text>
</comment>
<dbReference type="NCBIfam" id="TIGR01963">
    <property type="entry name" value="PHB_DH"/>
    <property type="match status" value="1"/>
</dbReference>
<keyword evidence="4" id="KW-1185">Reference proteome</keyword>
<dbReference type="RefSeq" id="WP_266444944.1">
    <property type="nucleotide sequence ID" value="NZ_BAAAZX010000015.1"/>
</dbReference>
<evidence type="ECO:0000256" key="1">
    <source>
        <dbReference type="ARBA" id="ARBA00006484"/>
    </source>
</evidence>
<evidence type="ECO:0000256" key="2">
    <source>
        <dbReference type="RuleBase" id="RU000363"/>
    </source>
</evidence>
<dbReference type="SUPFAM" id="SSF51735">
    <property type="entry name" value="NAD(P)-binding Rossmann-fold domains"/>
    <property type="match status" value="1"/>
</dbReference>
<dbReference type="EMBL" id="BAAAZX010000015">
    <property type="protein sequence ID" value="GAA4005580.1"/>
    <property type="molecule type" value="Genomic_DNA"/>
</dbReference>
<dbReference type="PRINTS" id="PR00080">
    <property type="entry name" value="SDRFAMILY"/>
</dbReference>
<dbReference type="Gene3D" id="3.40.50.720">
    <property type="entry name" value="NAD(P)-binding Rossmann-like Domain"/>
    <property type="match status" value="1"/>
</dbReference>
<dbReference type="PRINTS" id="PR00081">
    <property type="entry name" value="GDHRDH"/>
</dbReference>
<dbReference type="InterPro" id="IPR050259">
    <property type="entry name" value="SDR"/>
</dbReference>
<dbReference type="NCBIfam" id="NF009093">
    <property type="entry name" value="PRK12429.1"/>
    <property type="match status" value="1"/>
</dbReference>
<name>A0ABP7S298_9ACTN</name>
<dbReference type="PROSITE" id="PS00061">
    <property type="entry name" value="ADH_SHORT"/>
    <property type="match status" value="1"/>
</dbReference>
<gene>
    <name evidence="3" type="ORF">GCM10022232_51420</name>
</gene>
<sequence length="269" mass="27841">MTASSAHPGPHGVPASLLDLGGRTALVTGAAGGIGRACALRLAAAGAKVRAVDRDAAGLERLAEQARGLAGTLEPHVLDLTDLDAAELAAAGTDVLVNNAGLQLVRPIEEFPPDVFHTVLTVMLEAPFRLIRGALPHMYGQGWGRIVNVSSVHGLRASAYKSAYVAAKHGLEGLSKTAALEGAPHGVTSNCVNPAYVRTPLVEQQLADQSRAHGIPAERVLAEVLLQDSAVKRLIEPEEVAEAVAYLCGPQASFVTGTSLVLDGGWTAH</sequence>
<reference evidence="4" key="1">
    <citation type="journal article" date="2019" name="Int. J. Syst. Evol. Microbiol.">
        <title>The Global Catalogue of Microorganisms (GCM) 10K type strain sequencing project: providing services to taxonomists for standard genome sequencing and annotation.</title>
        <authorList>
            <consortium name="The Broad Institute Genomics Platform"/>
            <consortium name="The Broad Institute Genome Sequencing Center for Infectious Disease"/>
            <person name="Wu L."/>
            <person name="Ma J."/>
        </authorList>
    </citation>
    <scope>NUCLEOTIDE SEQUENCE [LARGE SCALE GENOMIC DNA]</scope>
    <source>
        <strain evidence="4">JCM 16924</strain>
    </source>
</reference>
<organism evidence="3 4">
    <name type="scientific">Streptomyces plumbiresistens</name>
    <dbReference type="NCBI Taxonomy" id="511811"/>
    <lineage>
        <taxon>Bacteria</taxon>
        <taxon>Bacillati</taxon>
        <taxon>Actinomycetota</taxon>
        <taxon>Actinomycetes</taxon>
        <taxon>Kitasatosporales</taxon>
        <taxon>Streptomycetaceae</taxon>
        <taxon>Streptomyces</taxon>
    </lineage>
</organism>
<accession>A0ABP7S298</accession>
<dbReference type="PANTHER" id="PTHR42879:SF2">
    <property type="entry name" value="3-OXOACYL-[ACYL-CARRIER-PROTEIN] REDUCTASE FABG"/>
    <property type="match status" value="1"/>
</dbReference>
<dbReference type="InterPro" id="IPR011294">
    <property type="entry name" value="3-OHbutyrate_DH"/>
</dbReference>
<evidence type="ECO:0000313" key="3">
    <source>
        <dbReference type="EMBL" id="GAA4005580.1"/>
    </source>
</evidence>
<dbReference type="InterPro" id="IPR020904">
    <property type="entry name" value="Sc_DH/Rdtase_CS"/>
</dbReference>
<dbReference type="PANTHER" id="PTHR42879">
    <property type="entry name" value="3-OXOACYL-(ACYL-CARRIER-PROTEIN) REDUCTASE"/>
    <property type="match status" value="1"/>
</dbReference>
<dbReference type="InterPro" id="IPR002347">
    <property type="entry name" value="SDR_fam"/>
</dbReference>
<evidence type="ECO:0000313" key="4">
    <source>
        <dbReference type="Proteomes" id="UP001500456"/>
    </source>
</evidence>
<proteinExistence type="inferred from homology"/>
<protein>
    <submittedName>
        <fullName evidence="3">3-hydroxybutyrate dehydrogenase</fullName>
    </submittedName>
</protein>
<dbReference type="Pfam" id="PF00106">
    <property type="entry name" value="adh_short"/>
    <property type="match status" value="1"/>
</dbReference>